<keyword evidence="2" id="KW-1185">Reference proteome</keyword>
<proteinExistence type="predicted"/>
<accession>A0ACC2RQD4</accession>
<evidence type="ECO:0000313" key="2">
    <source>
        <dbReference type="Proteomes" id="UP001165960"/>
    </source>
</evidence>
<reference evidence="1" key="1">
    <citation type="submission" date="2022-04" db="EMBL/GenBank/DDBJ databases">
        <title>Genome of the entomopathogenic fungus Entomophthora muscae.</title>
        <authorList>
            <person name="Elya C."/>
            <person name="Lovett B.R."/>
            <person name="Lee E."/>
            <person name="Macias A.M."/>
            <person name="Hajek A.E."/>
            <person name="De Bivort B.L."/>
            <person name="Kasson M.T."/>
            <person name="De Fine Licht H.H."/>
            <person name="Stajich J.E."/>
        </authorList>
    </citation>
    <scope>NUCLEOTIDE SEQUENCE</scope>
    <source>
        <strain evidence="1">Berkeley</strain>
    </source>
</reference>
<sequence length="307" mass="34715">MNSLSLFVVIVLASASTETEELVQILKFKGLLPSKPKLNRRSQDWLSRPGNLTHARYYALYAGASACSLESLEQWNCSHCIRLGKSVKFHAVIKDPHRSTLGLVTVDKKRKEIVLSFRGTSNFKNWFQNFKVMQSDFPDAMFASVHTGFQECSDGLFEKYHLLINRLLQHPDHNAFNVVVTGHSLGGAIAILATLRLQKELNLSWDRLSVYTYGQPRVGNVYFADYINYLPLSVTRVVNDNDLVPHLPPFAYHYLHYHTEVHINHDIPNFCSRVFPEDPSCASSRTDFSIASHLSAFGIQLGKKGCT</sequence>
<protein>
    <submittedName>
        <fullName evidence="1">Uncharacterized protein</fullName>
    </submittedName>
</protein>
<evidence type="ECO:0000313" key="1">
    <source>
        <dbReference type="EMBL" id="KAJ9052291.1"/>
    </source>
</evidence>
<gene>
    <name evidence="1" type="ORF">DSO57_1035720</name>
</gene>
<dbReference type="EMBL" id="QTSX02006713">
    <property type="protein sequence ID" value="KAJ9052291.1"/>
    <property type="molecule type" value="Genomic_DNA"/>
</dbReference>
<comment type="caution">
    <text evidence="1">The sequence shown here is derived from an EMBL/GenBank/DDBJ whole genome shotgun (WGS) entry which is preliminary data.</text>
</comment>
<dbReference type="Proteomes" id="UP001165960">
    <property type="component" value="Unassembled WGS sequence"/>
</dbReference>
<name>A0ACC2RQD4_9FUNG</name>
<organism evidence="1 2">
    <name type="scientific">Entomophthora muscae</name>
    <dbReference type="NCBI Taxonomy" id="34485"/>
    <lineage>
        <taxon>Eukaryota</taxon>
        <taxon>Fungi</taxon>
        <taxon>Fungi incertae sedis</taxon>
        <taxon>Zoopagomycota</taxon>
        <taxon>Entomophthoromycotina</taxon>
        <taxon>Entomophthoromycetes</taxon>
        <taxon>Entomophthorales</taxon>
        <taxon>Entomophthoraceae</taxon>
        <taxon>Entomophthora</taxon>
    </lineage>
</organism>